<dbReference type="InterPro" id="IPR001680">
    <property type="entry name" value="WD40_rpt"/>
</dbReference>
<evidence type="ECO:0000256" key="2">
    <source>
        <dbReference type="ARBA" id="ARBA00022737"/>
    </source>
</evidence>
<dbReference type="PROSITE" id="PS50082">
    <property type="entry name" value="WD_REPEATS_2"/>
    <property type="match status" value="2"/>
</dbReference>
<dbReference type="OrthoDB" id="10578489at2759"/>
<dbReference type="AlphaFoldDB" id="A0A5N5I368"/>
<dbReference type="InterPro" id="IPR040132">
    <property type="entry name" value="Tex1/THOC3"/>
</dbReference>
<dbReference type="SMART" id="SM00320">
    <property type="entry name" value="WD40"/>
    <property type="match status" value="2"/>
</dbReference>
<gene>
    <name evidence="6" type="ORF">D8674_038918</name>
</gene>
<protein>
    <recommendedName>
        <fullName evidence="5">Peptidase C1A papain C-terminal domain-containing protein</fullName>
    </recommendedName>
</protein>
<proteinExistence type="inferred from homology"/>
<keyword evidence="7" id="KW-1185">Reference proteome</keyword>
<dbReference type="GO" id="GO:0000445">
    <property type="term" value="C:THO complex part of transcription export complex"/>
    <property type="evidence" value="ECO:0007669"/>
    <property type="project" value="TreeGrafter"/>
</dbReference>
<evidence type="ECO:0000256" key="1">
    <source>
        <dbReference type="ARBA" id="ARBA00022574"/>
    </source>
</evidence>
<dbReference type="SMART" id="SM00645">
    <property type="entry name" value="Pept_C1"/>
    <property type="match status" value="1"/>
</dbReference>
<name>A0A5N5I368_9ROSA</name>
<evidence type="ECO:0000313" key="7">
    <source>
        <dbReference type="Proteomes" id="UP000327157"/>
    </source>
</evidence>
<reference evidence="6 7" key="2">
    <citation type="submission" date="2019-11" db="EMBL/GenBank/DDBJ databases">
        <title>A de novo genome assembly of a pear dwarfing rootstock.</title>
        <authorList>
            <person name="Wang F."/>
            <person name="Wang J."/>
            <person name="Li S."/>
            <person name="Zhang Y."/>
            <person name="Fang M."/>
            <person name="Ma L."/>
            <person name="Zhao Y."/>
            <person name="Jiang S."/>
        </authorList>
    </citation>
    <scope>NUCLEOTIDE SEQUENCE [LARGE SCALE GENOMIC DNA]</scope>
    <source>
        <strain evidence="6">S2</strain>
        <tissue evidence="6">Leaf</tissue>
    </source>
</reference>
<keyword evidence="1 4" id="KW-0853">WD repeat</keyword>
<evidence type="ECO:0000313" key="6">
    <source>
        <dbReference type="EMBL" id="KAB2634198.1"/>
    </source>
</evidence>
<feature type="repeat" description="WD" evidence="4">
    <location>
        <begin position="556"/>
        <end position="586"/>
    </location>
</feature>
<feature type="domain" description="Peptidase C1A papain C-terminal" evidence="5">
    <location>
        <begin position="335"/>
        <end position="537"/>
    </location>
</feature>
<dbReference type="InterPro" id="IPR015943">
    <property type="entry name" value="WD40/YVTN_repeat-like_dom_sf"/>
</dbReference>
<comment type="similarity">
    <text evidence="3">Belongs to the THOC3 family.</text>
</comment>
<dbReference type="Gene3D" id="3.10.450.10">
    <property type="match status" value="1"/>
</dbReference>
<reference evidence="6 7" key="1">
    <citation type="submission" date="2019-09" db="EMBL/GenBank/DDBJ databases">
        <authorList>
            <person name="Ou C."/>
        </authorList>
    </citation>
    <scope>NUCLEOTIDE SEQUENCE [LARGE SCALE GENOMIC DNA]</scope>
    <source>
        <strain evidence="6">S2</strain>
        <tissue evidence="6">Leaf</tissue>
    </source>
</reference>
<comment type="caution">
    <text evidence="6">The sequence shown here is derived from an EMBL/GenBank/DDBJ whole genome shotgun (WGS) entry which is preliminary data.</text>
</comment>
<dbReference type="SUPFAM" id="SSF54403">
    <property type="entry name" value="Cystatin/monellin"/>
    <property type="match status" value="1"/>
</dbReference>
<keyword evidence="2" id="KW-0677">Repeat</keyword>
<dbReference type="PANTHER" id="PTHR22839">
    <property type="entry name" value="THO COMPLEX SUBUNIT 3 THO3"/>
    <property type="match status" value="1"/>
</dbReference>
<dbReference type="EMBL" id="SMOL01000086">
    <property type="protein sequence ID" value="KAB2634198.1"/>
    <property type="molecule type" value="Genomic_DNA"/>
</dbReference>
<dbReference type="InterPro" id="IPR046350">
    <property type="entry name" value="Cystatin_sf"/>
</dbReference>
<feature type="repeat" description="WD" evidence="4">
    <location>
        <begin position="602"/>
        <end position="640"/>
    </location>
</feature>
<dbReference type="GO" id="GO:0008234">
    <property type="term" value="F:cysteine-type peptidase activity"/>
    <property type="evidence" value="ECO:0007669"/>
    <property type="project" value="InterPro"/>
</dbReference>
<dbReference type="Pfam" id="PF00112">
    <property type="entry name" value="Peptidase_C1"/>
    <property type="match status" value="1"/>
</dbReference>
<sequence>MGGGGSVEVEENVAGFVVKEEEVGEETSIIRNLIFCFAKRFLPLLCKEAVFTAETRDLLVTKRLFSIMSIFGRGTFKFRGMEASLVTNGHKKMISTPWISNLLGLGSPSSIHSLKRGQTYGQCFGLDQRGHPSPYSMDHPKNMAPALFAVEEYNKKKNAKLHFVRVVYARQMLYHGDFIQNVYFDAIDGGVTEMYNARVQSRFGCNMKLISFDGGFSSRIRGLVSSNLFLTIIESKTSHLEMKNSNTLSQALTLRHLSHWWCRPMITTPFPAGQSYRISILGRPSPYSMNHLLLGRPSPYPMDHPMAPARFSVEEYNKKKTDCVDTKMDFSRAVTDYIVDWRPIMGPIRDQMDSSRCWAISTCVCAEVLYALKTRRRVMLSPQSIVHRLRVSSDRGYSLSKSFELMNTGGAVLEKDWSYMGKRKKGESEMERMLDKYPIAFAIASNPGMIVGPQEVPEQICTSSECPRFRHVVRVHCSYCGVGCGLHALVLVGHGVTDEGQRFWMLRDSYGREGREDGNILIEKGKDVLGIGSFSPTMAETEEPTIPFKNLSSREYQGHKKKVHSVAWNCTGTKLASGSVDQTARVRHIEPHGHGKAKDIELKGHTDGVDQLCWDPKHADLIATASGDKTVRLWDARSNV</sequence>
<accession>A0A5N5I368</accession>
<evidence type="ECO:0000259" key="5">
    <source>
        <dbReference type="SMART" id="SM00645"/>
    </source>
</evidence>
<evidence type="ECO:0000256" key="3">
    <source>
        <dbReference type="ARBA" id="ARBA00046343"/>
    </source>
</evidence>
<dbReference type="InterPro" id="IPR000668">
    <property type="entry name" value="Peptidase_C1A_C"/>
</dbReference>
<dbReference type="InterPro" id="IPR036322">
    <property type="entry name" value="WD40_repeat_dom_sf"/>
</dbReference>
<dbReference type="Gene3D" id="2.130.10.10">
    <property type="entry name" value="YVTN repeat-like/Quinoprotein amine dehydrogenase"/>
    <property type="match status" value="1"/>
</dbReference>
<dbReference type="SUPFAM" id="SSF50978">
    <property type="entry name" value="WD40 repeat-like"/>
    <property type="match status" value="1"/>
</dbReference>
<dbReference type="InterPro" id="IPR019775">
    <property type="entry name" value="WD40_repeat_CS"/>
</dbReference>
<dbReference type="Gene3D" id="3.90.70.10">
    <property type="entry name" value="Cysteine proteinases"/>
    <property type="match status" value="1"/>
</dbReference>
<dbReference type="PANTHER" id="PTHR22839:SF0">
    <property type="entry name" value="THO COMPLEX SUBUNIT 3"/>
    <property type="match status" value="1"/>
</dbReference>
<dbReference type="PROSITE" id="PS00678">
    <property type="entry name" value="WD_REPEATS_1"/>
    <property type="match status" value="1"/>
</dbReference>
<dbReference type="Proteomes" id="UP000327157">
    <property type="component" value="Unassembled WGS sequence"/>
</dbReference>
<evidence type="ECO:0000256" key="4">
    <source>
        <dbReference type="PROSITE-ProRule" id="PRU00221"/>
    </source>
</evidence>
<dbReference type="Pfam" id="PF00400">
    <property type="entry name" value="WD40"/>
    <property type="match status" value="2"/>
</dbReference>
<organism evidence="6 7">
    <name type="scientific">Pyrus ussuriensis x Pyrus communis</name>
    <dbReference type="NCBI Taxonomy" id="2448454"/>
    <lineage>
        <taxon>Eukaryota</taxon>
        <taxon>Viridiplantae</taxon>
        <taxon>Streptophyta</taxon>
        <taxon>Embryophyta</taxon>
        <taxon>Tracheophyta</taxon>
        <taxon>Spermatophyta</taxon>
        <taxon>Magnoliopsida</taxon>
        <taxon>eudicotyledons</taxon>
        <taxon>Gunneridae</taxon>
        <taxon>Pentapetalae</taxon>
        <taxon>rosids</taxon>
        <taxon>fabids</taxon>
        <taxon>Rosales</taxon>
        <taxon>Rosaceae</taxon>
        <taxon>Amygdaloideae</taxon>
        <taxon>Maleae</taxon>
        <taxon>Pyrus</taxon>
    </lineage>
</organism>
<dbReference type="InterPro" id="IPR038765">
    <property type="entry name" value="Papain-like_cys_pep_sf"/>
</dbReference>
<dbReference type="SUPFAM" id="SSF54001">
    <property type="entry name" value="Cysteine proteinases"/>
    <property type="match status" value="1"/>
</dbReference>
<dbReference type="GO" id="GO:0006406">
    <property type="term" value="P:mRNA export from nucleus"/>
    <property type="evidence" value="ECO:0007669"/>
    <property type="project" value="InterPro"/>
</dbReference>
<dbReference type="PROSITE" id="PS50294">
    <property type="entry name" value="WD_REPEATS_REGION"/>
    <property type="match status" value="1"/>
</dbReference>
<dbReference type="GO" id="GO:0006508">
    <property type="term" value="P:proteolysis"/>
    <property type="evidence" value="ECO:0007669"/>
    <property type="project" value="InterPro"/>
</dbReference>